<feature type="active site" evidence="19">
    <location>
        <position position="341"/>
    </location>
</feature>
<evidence type="ECO:0000256" key="14">
    <source>
        <dbReference type="ARBA" id="ARBA00023002"/>
    </source>
</evidence>
<dbReference type="SUPFAM" id="SSF56176">
    <property type="entry name" value="FAD-binding/transporter-associated domain-like"/>
    <property type="match status" value="1"/>
</dbReference>
<comment type="cofactor">
    <cofactor evidence="1 19">
        <name>FAD</name>
        <dbReference type="ChEBI" id="CHEBI:57692"/>
    </cofactor>
</comment>
<dbReference type="PROSITE" id="PS51387">
    <property type="entry name" value="FAD_PCMH"/>
    <property type="match status" value="1"/>
</dbReference>
<dbReference type="PANTHER" id="PTHR21071:SF4">
    <property type="entry name" value="UDP-N-ACETYLENOLPYRUVOYLGLUCOSAMINE REDUCTASE"/>
    <property type="match status" value="1"/>
</dbReference>
<evidence type="ECO:0000256" key="1">
    <source>
        <dbReference type="ARBA" id="ARBA00001974"/>
    </source>
</evidence>
<evidence type="ECO:0000256" key="16">
    <source>
        <dbReference type="ARBA" id="ARBA00023316"/>
    </source>
</evidence>
<evidence type="ECO:0000313" key="22">
    <source>
        <dbReference type="Proteomes" id="UP001168552"/>
    </source>
</evidence>
<evidence type="ECO:0000256" key="9">
    <source>
        <dbReference type="ARBA" id="ARBA00022630"/>
    </source>
</evidence>
<comment type="pathway">
    <text evidence="4 19">Cell wall biogenesis; peptidoglycan biosynthesis.</text>
</comment>
<evidence type="ECO:0000256" key="17">
    <source>
        <dbReference type="ARBA" id="ARBA00031026"/>
    </source>
</evidence>
<dbReference type="Pfam" id="PF02873">
    <property type="entry name" value="MurB_C"/>
    <property type="match status" value="1"/>
</dbReference>
<organism evidence="21 22">
    <name type="scientific">Shiella aurantiaca</name>
    <dbReference type="NCBI Taxonomy" id="3058365"/>
    <lineage>
        <taxon>Bacteria</taxon>
        <taxon>Pseudomonadati</taxon>
        <taxon>Bacteroidota</taxon>
        <taxon>Cytophagia</taxon>
        <taxon>Cytophagales</taxon>
        <taxon>Shiellaceae</taxon>
        <taxon>Shiella</taxon>
    </lineage>
</organism>
<dbReference type="NCBIfam" id="TIGR00179">
    <property type="entry name" value="murB"/>
    <property type="match status" value="1"/>
</dbReference>
<evidence type="ECO:0000256" key="13">
    <source>
        <dbReference type="ARBA" id="ARBA00022984"/>
    </source>
</evidence>
<dbReference type="HAMAP" id="MF_00037">
    <property type="entry name" value="MurB"/>
    <property type="match status" value="1"/>
</dbReference>
<proteinExistence type="inferred from homology"/>
<feature type="active site" evidence="19">
    <location>
        <position position="171"/>
    </location>
</feature>
<keyword evidence="14 19" id="KW-0560">Oxidoreductase</keyword>
<dbReference type="Gene3D" id="3.30.465.10">
    <property type="match status" value="1"/>
</dbReference>
<keyword evidence="10 19" id="KW-0274">FAD</keyword>
<keyword evidence="9 19" id="KW-0285">Flavoprotein</keyword>
<comment type="caution">
    <text evidence="21">The sequence shown here is derived from an EMBL/GenBank/DDBJ whole genome shotgun (WGS) entry which is preliminary data.</text>
</comment>
<keyword evidence="12 19" id="KW-0133">Cell shape</keyword>
<evidence type="ECO:0000256" key="8">
    <source>
        <dbReference type="ARBA" id="ARBA00022618"/>
    </source>
</evidence>
<evidence type="ECO:0000256" key="6">
    <source>
        <dbReference type="ARBA" id="ARBA00015188"/>
    </source>
</evidence>
<dbReference type="InterPro" id="IPR016169">
    <property type="entry name" value="FAD-bd_PCMH_sub2"/>
</dbReference>
<dbReference type="NCBIfam" id="NF010478">
    <property type="entry name" value="PRK13903.1"/>
    <property type="match status" value="1"/>
</dbReference>
<evidence type="ECO:0000256" key="15">
    <source>
        <dbReference type="ARBA" id="ARBA00023306"/>
    </source>
</evidence>
<sequence>MCRKFTGMRIEENYSLRSLNTFGIEANCRYFIEINSLEDLKQALTWHAEHPQALLIVGGGSNLLFTKNHEGLCLKMNIQGIEQIEETEEYVHIRAGAGVIWHELVQYCVQKGYHGMENLSLIPGTVGAAPMQNIGAYGVELKEVFHSLKAINRQSLELHDFSKEDCDFGYRHSIFKTTHKDQYIIYSVDFLLSKKARINTSYGAIQDTLKAMGITEPSSADVSRAVIQIRQSKLPDPKITGNAGSFFKNPTIKLSEFERLQKQFPTVPSYPVSAEEIKVPAGWLIEQCGWKGKRIGDAGVHPLQALVLVNYGKASGQDIWNLAMSIQKSVQEKFGIRIQPEVNIV</sequence>
<name>A0ABT8F410_9BACT</name>
<evidence type="ECO:0000256" key="7">
    <source>
        <dbReference type="ARBA" id="ARBA00022490"/>
    </source>
</evidence>
<keyword evidence="11 19" id="KW-0521">NADP</keyword>
<dbReference type="InterPro" id="IPR036318">
    <property type="entry name" value="FAD-bd_PCMH-like_sf"/>
</dbReference>
<dbReference type="Gene3D" id="3.90.78.10">
    <property type="entry name" value="UDP-N-acetylenolpyruvoylglucosamine reductase, C-terminal domain"/>
    <property type="match status" value="1"/>
</dbReference>
<dbReference type="Gene3D" id="3.30.43.10">
    <property type="entry name" value="Uridine Diphospho-n-acetylenolpyruvylglucosamine Reductase, domain 2"/>
    <property type="match status" value="1"/>
</dbReference>
<keyword evidence="22" id="KW-1185">Reference proteome</keyword>
<evidence type="ECO:0000256" key="11">
    <source>
        <dbReference type="ARBA" id="ARBA00022857"/>
    </source>
</evidence>
<keyword evidence="7 19" id="KW-0963">Cytoplasm</keyword>
<evidence type="ECO:0000256" key="19">
    <source>
        <dbReference type="HAMAP-Rule" id="MF_00037"/>
    </source>
</evidence>
<comment type="subcellular location">
    <subcellularLocation>
        <location evidence="3 19">Cytoplasm</location>
    </subcellularLocation>
</comment>
<dbReference type="InterPro" id="IPR016166">
    <property type="entry name" value="FAD-bd_PCMH"/>
</dbReference>
<evidence type="ECO:0000256" key="4">
    <source>
        <dbReference type="ARBA" id="ARBA00004752"/>
    </source>
</evidence>
<feature type="active site" description="Proton donor" evidence="19">
    <location>
        <position position="245"/>
    </location>
</feature>
<evidence type="ECO:0000256" key="3">
    <source>
        <dbReference type="ARBA" id="ARBA00004496"/>
    </source>
</evidence>
<accession>A0ABT8F410</accession>
<gene>
    <name evidence="19 21" type="primary">murB</name>
    <name evidence="21" type="ORF">QWY31_06740</name>
</gene>
<evidence type="ECO:0000259" key="20">
    <source>
        <dbReference type="PROSITE" id="PS51387"/>
    </source>
</evidence>
<comment type="function">
    <text evidence="2 19">Cell wall formation.</text>
</comment>
<evidence type="ECO:0000256" key="10">
    <source>
        <dbReference type="ARBA" id="ARBA00022827"/>
    </source>
</evidence>
<dbReference type="EMBL" id="JAUHJS010000003">
    <property type="protein sequence ID" value="MDN4165190.1"/>
    <property type="molecule type" value="Genomic_DNA"/>
</dbReference>
<dbReference type="NCBIfam" id="NF000755">
    <property type="entry name" value="PRK00046.1"/>
    <property type="match status" value="1"/>
</dbReference>
<dbReference type="RefSeq" id="WP_320004003.1">
    <property type="nucleotide sequence ID" value="NZ_JAUHJS010000003.1"/>
</dbReference>
<comment type="catalytic activity">
    <reaction evidence="18 19">
        <text>UDP-N-acetyl-alpha-D-muramate + NADP(+) = UDP-N-acetyl-3-O-(1-carboxyvinyl)-alpha-D-glucosamine + NADPH + H(+)</text>
        <dbReference type="Rhea" id="RHEA:12248"/>
        <dbReference type="ChEBI" id="CHEBI:15378"/>
        <dbReference type="ChEBI" id="CHEBI:57783"/>
        <dbReference type="ChEBI" id="CHEBI:58349"/>
        <dbReference type="ChEBI" id="CHEBI:68483"/>
        <dbReference type="ChEBI" id="CHEBI:70757"/>
        <dbReference type="EC" id="1.3.1.98"/>
    </reaction>
</comment>
<dbReference type="InterPro" id="IPR036635">
    <property type="entry name" value="MurB_C_sf"/>
</dbReference>
<dbReference type="EC" id="1.3.1.98" evidence="5 19"/>
<reference evidence="21" key="1">
    <citation type="submission" date="2023-06" db="EMBL/GenBank/DDBJ databases">
        <title>Cytophagales bacterium Strain LB-30, isolated from soil.</title>
        <authorList>
            <person name="Liu B."/>
        </authorList>
    </citation>
    <scope>NUCLEOTIDE SEQUENCE</scope>
    <source>
        <strain evidence="21">LB-30</strain>
    </source>
</reference>
<dbReference type="InterPro" id="IPR011601">
    <property type="entry name" value="MurB_C"/>
</dbReference>
<evidence type="ECO:0000256" key="2">
    <source>
        <dbReference type="ARBA" id="ARBA00003921"/>
    </source>
</evidence>
<comment type="similarity">
    <text evidence="19">Belongs to the MurB family.</text>
</comment>
<dbReference type="Pfam" id="PF01565">
    <property type="entry name" value="FAD_binding_4"/>
    <property type="match status" value="1"/>
</dbReference>
<evidence type="ECO:0000256" key="18">
    <source>
        <dbReference type="ARBA" id="ARBA00048914"/>
    </source>
</evidence>
<evidence type="ECO:0000313" key="21">
    <source>
        <dbReference type="EMBL" id="MDN4165190.1"/>
    </source>
</evidence>
<dbReference type="InterPro" id="IPR016167">
    <property type="entry name" value="FAD-bd_PCMH_sub1"/>
</dbReference>
<keyword evidence="8 19" id="KW-0132">Cell division</keyword>
<dbReference type="InterPro" id="IPR003170">
    <property type="entry name" value="MurB"/>
</dbReference>
<dbReference type="GO" id="GO:0008762">
    <property type="term" value="F:UDP-N-acetylmuramate dehydrogenase activity"/>
    <property type="evidence" value="ECO:0007669"/>
    <property type="project" value="UniProtKB-EC"/>
</dbReference>
<evidence type="ECO:0000256" key="12">
    <source>
        <dbReference type="ARBA" id="ARBA00022960"/>
    </source>
</evidence>
<dbReference type="SUPFAM" id="SSF56194">
    <property type="entry name" value="Uridine diphospho-N-Acetylenolpyruvylglucosamine reductase, MurB, C-terminal domain"/>
    <property type="match status" value="1"/>
</dbReference>
<keyword evidence="16 19" id="KW-0961">Cell wall biogenesis/degradation</keyword>
<dbReference type="PANTHER" id="PTHR21071">
    <property type="entry name" value="UDP-N-ACETYLENOLPYRUVOYLGLUCOSAMINE REDUCTASE"/>
    <property type="match status" value="1"/>
</dbReference>
<keyword evidence="13 19" id="KW-0573">Peptidoglycan synthesis</keyword>
<dbReference type="InterPro" id="IPR006094">
    <property type="entry name" value="Oxid_FAD_bind_N"/>
</dbReference>
<evidence type="ECO:0000256" key="5">
    <source>
        <dbReference type="ARBA" id="ARBA00012518"/>
    </source>
</evidence>
<feature type="domain" description="FAD-binding PCMH-type" evidence="20">
    <location>
        <begin position="23"/>
        <end position="195"/>
    </location>
</feature>
<protein>
    <recommendedName>
        <fullName evidence="6 19">UDP-N-acetylenolpyruvoylglucosamine reductase</fullName>
        <ecNumber evidence="5 19">1.3.1.98</ecNumber>
    </recommendedName>
    <alternativeName>
        <fullName evidence="17 19">UDP-N-acetylmuramate dehydrogenase</fullName>
    </alternativeName>
</protein>
<keyword evidence="15 19" id="KW-0131">Cell cycle</keyword>
<dbReference type="Proteomes" id="UP001168552">
    <property type="component" value="Unassembled WGS sequence"/>
</dbReference>